<protein>
    <submittedName>
        <fullName evidence="1">DUF4241 domain-containing protein</fullName>
    </submittedName>
</protein>
<organism evidence="1 2">
    <name type="scientific">Kribbella antibiotica</name>
    <dbReference type="NCBI Taxonomy" id="190195"/>
    <lineage>
        <taxon>Bacteria</taxon>
        <taxon>Bacillati</taxon>
        <taxon>Actinomycetota</taxon>
        <taxon>Actinomycetes</taxon>
        <taxon>Propionibacteriales</taxon>
        <taxon>Kribbellaceae</taxon>
        <taxon>Kribbella</taxon>
    </lineage>
</organism>
<reference evidence="1 2" key="1">
    <citation type="submission" date="2019-03" db="EMBL/GenBank/DDBJ databases">
        <title>Draft genome sequences of novel Actinobacteria.</title>
        <authorList>
            <person name="Sahin N."/>
            <person name="Ay H."/>
            <person name="Saygin H."/>
        </authorList>
    </citation>
    <scope>NUCLEOTIDE SEQUENCE [LARGE SCALE GENOMIC DNA]</scope>
    <source>
        <strain evidence="1 2">JCM 13523</strain>
    </source>
</reference>
<comment type="caution">
    <text evidence="1">The sequence shown here is derived from an EMBL/GenBank/DDBJ whole genome shotgun (WGS) entry which is preliminary data.</text>
</comment>
<dbReference type="AlphaFoldDB" id="A0A4R4ZXI9"/>
<evidence type="ECO:0000313" key="1">
    <source>
        <dbReference type="EMBL" id="TDD61872.1"/>
    </source>
</evidence>
<sequence>MASYGGRAVTGYDFPFRAGDRYSWSSGSHSETEIISAGVVHFLTGAVVAADPAWSINPLEESDAVAANVPPGSYPVSLLVSVWQQTPASGVVPRSKVCVAKLHVSNDPVTQWVPAFPSGSDDGAILGFAVDSGTASFFDFSAKDWLTARQAADDWYDEISDLLLRDHYVLVEDQATGFNAIVYECGMGDGVYEVWLGLNSDRQVAEILVDLELLSHSTGADRGHG</sequence>
<dbReference type="Proteomes" id="UP000295124">
    <property type="component" value="Unassembled WGS sequence"/>
</dbReference>
<proteinExistence type="predicted"/>
<accession>A0A4R4ZXI9</accession>
<gene>
    <name evidence="1" type="ORF">E1263_05655</name>
</gene>
<keyword evidence="2" id="KW-1185">Reference proteome</keyword>
<dbReference type="EMBL" id="SMKX01000010">
    <property type="protein sequence ID" value="TDD61872.1"/>
    <property type="molecule type" value="Genomic_DNA"/>
</dbReference>
<evidence type="ECO:0000313" key="2">
    <source>
        <dbReference type="Proteomes" id="UP000295124"/>
    </source>
</evidence>
<dbReference type="OrthoDB" id="9789980at2"/>
<name>A0A4R4ZXI9_9ACTN</name>
<dbReference type="InterPro" id="IPR025335">
    <property type="entry name" value="DUF4241"/>
</dbReference>
<dbReference type="Pfam" id="PF14025">
    <property type="entry name" value="DUF4241"/>
    <property type="match status" value="1"/>
</dbReference>